<dbReference type="EMBL" id="JBHUIX010000004">
    <property type="protein sequence ID" value="MFD2173387.1"/>
    <property type="molecule type" value="Genomic_DNA"/>
</dbReference>
<protein>
    <submittedName>
        <fullName evidence="1">Uncharacterized protein</fullName>
    </submittedName>
</protein>
<accession>A0ABW5A520</accession>
<gene>
    <name evidence="1" type="ORF">ACFSM0_04695</name>
</gene>
<reference evidence="2" key="1">
    <citation type="journal article" date="2019" name="Int. J. Syst. Evol. Microbiol.">
        <title>The Global Catalogue of Microorganisms (GCM) 10K type strain sequencing project: providing services to taxonomists for standard genome sequencing and annotation.</title>
        <authorList>
            <consortium name="The Broad Institute Genomics Platform"/>
            <consortium name="The Broad Institute Genome Sequencing Center for Infectious Disease"/>
            <person name="Wu L."/>
            <person name="Ma J."/>
        </authorList>
    </citation>
    <scope>NUCLEOTIDE SEQUENCE [LARGE SCALE GENOMIC DNA]</scope>
    <source>
        <strain evidence="2">CCUG 55131</strain>
    </source>
</reference>
<organism evidence="1 2">
    <name type="scientific">Rhodobacter lacus</name>
    <dbReference type="NCBI Taxonomy" id="1641972"/>
    <lineage>
        <taxon>Bacteria</taxon>
        <taxon>Pseudomonadati</taxon>
        <taxon>Pseudomonadota</taxon>
        <taxon>Alphaproteobacteria</taxon>
        <taxon>Rhodobacterales</taxon>
        <taxon>Rhodobacter group</taxon>
        <taxon>Rhodobacter</taxon>
    </lineage>
</organism>
<name>A0ABW5A520_9RHOB</name>
<evidence type="ECO:0000313" key="2">
    <source>
        <dbReference type="Proteomes" id="UP001597413"/>
    </source>
</evidence>
<dbReference type="Proteomes" id="UP001597413">
    <property type="component" value="Unassembled WGS sequence"/>
</dbReference>
<dbReference type="RefSeq" id="WP_377387818.1">
    <property type="nucleotide sequence ID" value="NZ_JBHUIX010000004.1"/>
</dbReference>
<keyword evidence="2" id="KW-1185">Reference proteome</keyword>
<sequence length="137" mass="15167">MYSVIDKQTDSRSYGWLGVEKSDITLTLVEMAPDQFGINFDASWKGLVSGHATDGPFQVKGNQDTIVHQNPTIRVEISDWSVDQASRRISGHYRIHVDLSAYKLGTVLVYEKVLAGNFGAQSPSQMMEAFARALETA</sequence>
<comment type="caution">
    <text evidence="1">The sequence shown here is derived from an EMBL/GenBank/DDBJ whole genome shotgun (WGS) entry which is preliminary data.</text>
</comment>
<proteinExistence type="predicted"/>
<evidence type="ECO:0000313" key="1">
    <source>
        <dbReference type="EMBL" id="MFD2173387.1"/>
    </source>
</evidence>